<keyword evidence="2" id="KW-0472">Membrane</keyword>
<dbReference type="PANTHER" id="PTHR35395">
    <property type="entry name" value="DUF6536 DOMAIN-CONTAINING PROTEIN"/>
    <property type="match status" value="1"/>
</dbReference>
<feature type="domain" description="DUF6536" evidence="3">
    <location>
        <begin position="140"/>
        <end position="289"/>
    </location>
</feature>
<reference evidence="4 5" key="1">
    <citation type="submission" date="2016-03" db="EMBL/GenBank/DDBJ databases">
        <authorList>
            <person name="Ploux O."/>
        </authorList>
    </citation>
    <scope>NUCLEOTIDE SEQUENCE [LARGE SCALE GENOMIC DNA]</scope>
    <source>
        <strain evidence="4 5">UAMH 11012</strain>
    </source>
</reference>
<dbReference type="OrthoDB" id="5429634at2759"/>
<feature type="transmembrane region" description="Helical" evidence="2">
    <location>
        <begin position="578"/>
        <end position="596"/>
    </location>
</feature>
<gene>
    <name evidence="4" type="ORF">PAC_17098</name>
</gene>
<evidence type="ECO:0000256" key="1">
    <source>
        <dbReference type="SAM" id="MobiDB-lite"/>
    </source>
</evidence>
<feature type="transmembrane region" description="Helical" evidence="2">
    <location>
        <begin position="756"/>
        <end position="777"/>
    </location>
</feature>
<feature type="transmembrane region" description="Helical" evidence="2">
    <location>
        <begin position="705"/>
        <end position="728"/>
    </location>
</feature>
<dbReference type="AlphaFoldDB" id="A0A1L7XQ99"/>
<proteinExistence type="predicted"/>
<dbReference type="EMBL" id="FJOG01000042">
    <property type="protein sequence ID" value="CZR67199.1"/>
    <property type="molecule type" value="Genomic_DNA"/>
</dbReference>
<dbReference type="Proteomes" id="UP000184330">
    <property type="component" value="Unassembled WGS sequence"/>
</dbReference>
<feature type="region of interest" description="Disordered" evidence="1">
    <location>
        <begin position="1"/>
        <end position="32"/>
    </location>
</feature>
<protein>
    <recommendedName>
        <fullName evidence="3">DUF6536 domain-containing protein</fullName>
    </recommendedName>
</protein>
<dbReference type="InterPro" id="IPR046623">
    <property type="entry name" value="DUF6536"/>
</dbReference>
<dbReference type="STRING" id="576137.A0A1L7XQ99"/>
<evidence type="ECO:0000259" key="3">
    <source>
        <dbReference type="Pfam" id="PF20163"/>
    </source>
</evidence>
<evidence type="ECO:0000256" key="2">
    <source>
        <dbReference type="SAM" id="Phobius"/>
    </source>
</evidence>
<keyword evidence="2" id="KW-0812">Transmembrane</keyword>
<feature type="transmembrane region" description="Helical" evidence="2">
    <location>
        <begin position="647"/>
        <end position="669"/>
    </location>
</feature>
<organism evidence="4 5">
    <name type="scientific">Phialocephala subalpina</name>
    <dbReference type="NCBI Taxonomy" id="576137"/>
    <lineage>
        <taxon>Eukaryota</taxon>
        <taxon>Fungi</taxon>
        <taxon>Dikarya</taxon>
        <taxon>Ascomycota</taxon>
        <taxon>Pezizomycotina</taxon>
        <taxon>Leotiomycetes</taxon>
        <taxon>Helotiales</taxon>
        <taxon>Mollisiaceae</taxon>
        <taxon>Phialocephala</taxon>
        <taxon>Phialocephala fortinii species complex</taxon>
    </lineage>
</organism>
<dbReference type="PANTHER" id="PTHR35395:SF1">
    <property type="entry name" value="DUF6536 DOMAIN-CONTAINING PROTEIN"/>
    <property type="match status" value="1"/>
</dbReference>
<evidence type="ECO:0000313" key="4">
    <source>
        <dbReference type="EMBL" id="CZR67199.1"/>
    </source>
</evidence>
<dbReference type="Pfam" id="PF20163">
    <property type="entry name" value="DUF6536"/>
    <property type="match status" value="1"/>
</dbReference>
<feature type="transmembrane region" description="Helical" evidence="2">
    <location>
        <begin position="486"/>
        <end position="510"/>
    </location>
</feature>
<feature type="compositionally biased region" description="Basic and acidic residues" evidence="1">
    <location>
        <begin position="1"/>
        <end position="15"/>
    </location>
</feature>
<feature type="transmembrane region" description="Helical" evidence="2">
    <location>
        <begin position="144"/>
        <end position="167"/>
    </location>
</feature>
<evidence type="ECO:0000313" key="5">
    <source>
        <dbReference type="Proteomes" id="UP000184330"/>
    </source>
</evidence>
<keyword evidence="5" id="KW-1185">Reference proteome</keyword>
<keyword evidence="2" id="KW-1133">Transmembrane helix</keyword>
<name>A0A1L7XQ99_9HELO</name>
<accession>A0A1L7XQ99</accession>
<sequence>MMAENRSSDQLHLLEHAASIQKNPPTEGRDSRGMYEMVDLDSSDIGIQKSPVASQYPPAYSSRWEEDLENVGKKDTKSFNGYSRSLQDRSPTFDNTIKPAPNGWHSFLGFIRRSGRYVSHVQYEYAAPRDSEEPRKFSGWRGGILAAACSSGLVLLINLIFTIWAAAKSKSGTQVGTIYAGDCATVRKADSGLHIAINVMGTMLLGASNYTMQCLSSPTRKEVDAAHSRGKYLDIGLPSPKNLNGWKKKIVFTFLVLSTVPLHFLWNSAVFTTTQQLDYNAYIVTPNFLTNGTVDCSQNATVLYGSYNTATWYDDRWPLYFTSLPGYGNYTNAATSNDYWYQTDVCNISKALRANYTQGGLTRLDNEACIKTYGQGDDKLQGYGNVLVVTKEQPASTNNTILMQLRFEEFISNYTGNNWVCDPAYLIANNYNCKYKTIAADADQWTLGSYHSDPSNEFALKAGDQWDIDYCLAQPSNLAGVCQLQYSLVIMIIVLIANSIKFSCILFLLLTHLEPILATIGDGIASFLNKPDRITAFRPFLDRSHARNFRRLPPKKPVRYFPPKRARIWWHAPSPCRWFLTLSLCTLAIIIVSVLLGTGNDNVMSNGDYSSPYGIGFGTYNSDATLNIFPTSNAQTLTAKDFSSNSILIGMVAVANLPQVIVSCLYFAYNTVYTSMVSADEWSRFTLHRKALRTTDPKGEQRSTYWLSLPWTYALPLAIASSVLHWLISQSLFVSRTEILDTYGNPEPISYMEVGYSPLAILISLLFGSGMVIAMIANGTRKLKGGVLVGNNSLAISAACHRSTGDTGAELRKVRWGALHHQMEDGTPGHCCFTSEEVEPPRVGDLYI</sequence>